<organism evidence="2 3">
    <name type="scientific">Solitalea agri</name>
    <dbReference type="NCBI Taxonomy" id="2953739"/>
    <lineage>
        <taxon>Bacteria</taxon>
        <taxon>Pseudomonadati</taxon>
        <taxon>Bacteroidota</taxon>
        <taxon>Sphingobacteriia</taxon>
        <taxon>Sphingobacteriales</taxon>
        <taxon>Sphingobacteriaceae</taxon>
        <taxon>Solitalea</taxon>
    </lineage>
</organism>
<reference evidence="2" key="1">
    <citation type="submission" date="2022-06" db="EMBL/GenBank/DDBJ databases">
        <title>Solitalea sp. MAHUQ-68 isolated from rhizospheric soil.</title>
        <authorList>
            <person name="Huq M.A."/>
        </authorList>
    </citation>
    <scope>NUCLEOTIDE SEQUENCE</scope>
    <source>
        <strain evidence="2">MAHUQ-68</strain>
    </source>
</reference>
<keyword evidence="1" id="KW-0732">Signal</keyword>
<dbReference type="Proteomes" id="UP001155182">
    <property type="component" value="Unassembled WGS sequence"/>
</dbReference>
<evidence type="ECO:0000313" key="2">
    <source>
        <dbReference type="EMBL" id="MCO4293317.1"/>
    </source>
</evidence>
<evidence type="ECO:0000313" key="3">
    <source>
        <dbReference type="Proteomes" id="UP001155182"/>
    </source>
</evidence>
<gene>
    <name evidence="2" type="ORF">NF867_10610</name>
</gene>
<keyword evidence="3" id="KW-1185">Reference proteome</keyword>
<evidence type="ECO:0008006" key="4">
    <source>
        <dbReference type="Google" id="ProtNLM"/>
    </source>
</evidence>
<accession>A0A9X2JCA7</accession>
<comment type="caution">
    <text evidence="2">The sequence shown here is derived from an EMBL/GenBank/DDBJ whole genome shotgun (WGS) entry which is preliminary data.</text>
</comment>
<dbReference type="EMBL" id="JAMWYS010000035">
    <property type="protein sequence ID" value="MCO4293317.1"/>
    <property type="molecule type" value="Genomic_DNA"/>
</dbReference>
<feature type="signal peptide" evidence="1">
    <location>
        <begin position="1"/>
        <end position="17"/>
    </location>
</feature>
<protein>
    <recommendedName>
        <fullName evidence="4">Lipocalin-like domain-containing protein</fullName>
    </recommendedName>
</protein>
<name>A0A9X2JCA7_9SPHI</name>
<dbReference type="AlphaFoldDB" id="A0A9X2JCA7"/>
<feature type="chain" id="PRO_5040962041" description="Lipocalin-like domain-containing protein" evidence="1">
    <location>
        <begin position="18"/>
        <end position="158"/>
    </location>
</feature>
<proteinExistence type="predicted"/>
<dbReference type="RefSeq" id="WP_252587850.1">
    <property type="nucleotide sequence ID" value="NZ_JAMWYS010000035.1"/>
</dbReference>
<sequence>MKVKKIKSILLGFVALATVSITSCNKNEDPQPSQESLTGKWEIKTNKIVNYINGVALDDSITLNFPAGRVFLELDGSKAKLNTHPNIWPYTLNGDQFIINDSFWGEHGVFENDIPIPITRSSKFKITGDILILEGIDEWIQYGEPNKTVISYKAKKVK</sequence>
<dbReference type="PROSITE" id="PS51257">
    <property type="entry name" value="PROKAR_LIPOPROTEIN"/>
    <property type="match status" value="1"/>
</dbReference>
<evidence type="ECO:0000256" key="1">
    <source>
        <dbReference type="SAM" id="SignalP"/>
    </source>
</evidence>